<protein>
    <submittedName>
        <fullName evidence="1">Uncharacterized protein</fullName>
    </submittedName>
</protein>
<organism evidence="1">
    <name type="scientific">Brassica cretica</name>
    <name type="common">Mustard</name>
    <dbReference type="NCBI Taxonomy" id="69181"/>
    <lineage>
        <taxon>Eukaryota</taxon>
        <taxon>Viridiplantae</taxon>
        <taxon>Streptophyta</taxon>
        <taxon>Embryophyta</taxon>
        <taxon>Tracheophyta</taxon>
        <taxon>Spermatophyta</taxon>
        <taxon>Magnoliopsida</taxon>
        <taxon>eudicotyledons</taxon>
        <taxon>Gunneridae</taxon>
        <taxon>Pentapetalae</taxon>
        <taxon>rosids</taxon>
        <taxon>malvids</taxon>
        <taxon>Brassicales</taxon>
        <taxon>Brassicaceae</taxon>
        <taxon>Brassiceae</taxon>
        <taxon>Brassica</taxon>
    </lineage>
</organism>
<proteinExistence type="predicted"/>
<sequence length="252" mass="27329">MVSVTPPPRCLTLGSVGCLTLDSVQLSVREGRKLGGLCKLFLTNPIFKNCSSGKPISIGLSSRYHCGVQPLNAKISEAKRYFSAFAFCLLLHLESHSELTSSSSHRATGVFLVVINLSPFAGAIAAVSSLRSRRQGSRIVSRGRRSEQGTSSPINRLELSKVELQAGVEGVGSSGLSSLSARFDQFGLGGHCLGRSELDRAPRIGGSAFFRSRALQLSTQTWPISAKFQDWSLHFVLLQLRPQNFHLVKFNP</sequence>
<evidence type="ECO:0000313" key="1">
    <source>
        <dbReference type="EMBL" id="KAF2593245.1"/>
    </source>
</evidence>
<dbReference type="EMBL" id="QGKY02000164">
    <property type="protein sequence ID" value="KAF2593245.1"/>
    <property type="molecule type" value="Genomic_DNA"/>
</dbReference>
<comment type="caution">
    <text evidence="1">The sequence shown here is derived from an EMBL/GenBank/DDBJ whole genome shotgun (WGS) entry which is preliminary data.</text>
</comment>
<dbReference type="AlphaFoldDB" id="A0A8S9KFJ4"/>
<name>A0A8S9KFJ4_BRACR</name>
<gene>
    <name evidence="1" type="ORF">F2Q70_00042603</name>
</gene>
<accession>A0A8S9KFJ4</accession>
<reference evidence="1" key="1">
    <citation type="submission" date="2019-12" db="EMBL/GenBank/DDBJ databases">
        <title>Genome sequencing and annotation of Brassica cretica.</title>
        <authorList>
            <person name="Studholme D.J."/>
            <person name="Sarris P.F."/>
        </authorList>
    </citation>
    <scope>NUCLEOTIDE SEQUENCE</scope>
    <source>
        <strain evidence="1">PFS-102/07</strain>
        <tissue evidence="1">Leaf</tissue>
    </source>
</reference>